<dbReference type="PANTHER" id="PTHR32166">
    <property type="entry name" value="OSJNBA0013A04.12 PROTEIN"/>
    <property type="match status" value="1"/>
</dbReference>
<feature type="domain" description="DUF7963" evidence="2">
    <location>
        <begin position="17"/>
        <end position="100"/>
    </location>
</feature>
<feature type="compositionally biased region" description="Pro residues" evidence="1">
    <location>
        <begin position="111"/>
        <end position="124"/>
    </location>
</feature>
<accession>A0AAV8BVL4</accession>
<feature type="region of interest" description="Disordered" evidence="1">
    <location>
        <begin position="84"/>
        <end position="142"/>
    </location>
</feature>
<comment type="caution">
    <text evidence="3">The sequence shown here is derived from an EMBL/GenBank/DDBJ whole genome shotgun (WGS) entry which is preliminary data.</text>
</comment>
<evidence type="ECO:0000313" key="4">
    <source>
        <dbReference type="Proteomes" id="UP001140206"/>
    </source>
</evidence>
<organism evidence="3 4">
    <name type="scientific">Rhynchospora pubera</name>
    <dbReference type="NCBI Taxonomy" id="906938"/>
    <lineage>
        <taxon>Eukaryota</taxon>
        <taxon>Viridiplantae</taxon>
        <taxon>Streptophyta</taxon>
        <taxon>Embryophyta</taxon>
        <taxon>Tracheophyta</taxon>
        <taxon>Spermatophyta</taxon>
        <taxon>Magnoliopsida</taxon>
        <taxon>Liliopsida</taxon>
        <taxon>Poales</taxon>
        <taxon>Cyperaceae</taxon>
        <taxon>Cyperoideae</taxon>
        <taxon>Rhynchosporeae</taxon>
        <taxon>Rhynchospora</taxon>
    </lineage>
</organism>
<evidence type="ECO:0000256" key="1">
    <source>
        <dbReference type="SAM" id="MobiDB-lite"/>
    </source>
</evidence>
<name>A0AAV8BVL4_9POAL</name>
<dbReference type="InterPro" id="IPR012337">
    <property type="entry name" value="RNaseH-like_sf"/>
</dbReference>
<protein>
    <submittedName>
        <fullName evidence="3">F5O11.10 isoform 2</fullName>
    </submittedName>
</protein>
<dbReference type="SUPFAM" id="SSF53098">
    <property type="entry name" value="Ribonuclease H-like"/>
    <property type="match status" value="1"/>
</dbReference>
<dbReference type="EMBL" id="JAMFTS010000005">
    <property type="protein sequence ID" value="KAJ4747238.1"/>
    <property type="molecule type" value="Genomic_DNA"/>
</dbReference>
<evidence type="ECO:0000313" key="3">
    <source>
        <dbReference type="EMBL" id="KAJ4747238.1"/>
    </source>
</evidence>
<feature type="compositionally biased region" description="Low complexity" evidence="1">
    <location>
        <begin position="101"/>
        <end position="110"/>
    </location>
</feature>
<evidence type="ECO:0000259" key="2">
    <source>
        <dbReference type="Pfam" id="PF25908"/>
    </source>
</evidence>
<dbReference type="InterPro" id="IPR058269">
    <property type="entry name" value="DUF7963"/>
</dbReference>
<reference evidence="3" key="1">
    <citation type="submission" date="2022-08" db="EMBL/GenBank/DDBJ databases">
        <authorList>
            <person name="Marques A."/>
        </authorList>
    </citation>
    <scope>NUCLEOTIDE SEQUENCE</scope>
    <source>
        <strain evidence="3">RhyPub2mFocal</strain>
        <tissue evidence="3">Leaves</tissue>
    </source>
</reference>
<proteinExistence type="predicted"/>
<feature type="region of interest" description="Disordered" evidence="1">
    <location>
        <begin position="726"/>
        <end position="752"/>
    </location>
</feature>
<dbReference type="AlphaFoldDB" id="A0AAV8BVL4"/>
<dbReference type="Pfam" id="PF25908">
    <property type="entry name" value="DUF7963"/>
    <property type="match status" value="1"/>
</dbReference>
<gene>
    <name evidence="3" type="ORF">LUZ62_081643</name>
</gene>
<keyword evidence="4" id="KW-1185">Reference proteome</keyword>
<sequence>MATESASTEAVGPSITSEETAARAVQKRYEGLMTVRAKAIKGKGAWYWAHLEPILVQSNDTGLPKAVKLRCSLCDAVFSASNPSRTASEHLKRGTCPNFSMPPSTSSGSSPPRPISSIPPPPSNQHPCTSSSSGRKRSSPVSSHLALIESHSVYTPPPALGAPHLLQSMPTHGPSIVLSGGKEDLGALAMLEDSVKKLKSPKASPGPVLSKDQVESALSLLCDWFYESCGVVSSSSVDHPKFRDFLRQVGVPPILRNVLTGPQLEARYQNARADAEARIREALFFQLSTAGWREGAIVSVSINLPNGTSVFNQAVPVLTQAPSDYAEEVLLDSISVVVGSSAGGMNRCAGIVSDRFKSKALCNLENRNPWMVNLACQIQALHSLLKDFTTDLPLFQSVASNCVKLASFLNTNSSVRSLFHRYQLNEIGYSVLLRVTPVTNSWKLVFPMLEDILTSARPIQMTLLDDSYKPVSTNDQIASELAEMVKDMQFWTNLEAVHALVSLVQDMAREVETDRPLVGECLPLWENLRCKVKEWSSRYNLDEGHARKLLERRFKKSYHPAWSASYILDPLNLEKDASGKYLPPFKYLTPEQEKDVDRLITRMVSREEAHIALMELMKWRAEGLNPLYAQAVQVRETDPLTGKSRVTNPQSRRIVWETCLSELRSLGKVAARLIFLHVTARGFRCNTSMTRLLAAHGPRSDRAHKLVFVAAHSKLERKDISNDEDRDGELFRIGDDDDDDVLHDSFGDAPSA</sequence>
<dbReference type="PANTHER" id="PTHR32166:SF24">
    <property type="entry name" value="F16P17.2 PROTEIN"/>
    <property type="match status" value="1"/>
</dbReference>
<dbReference type="Proteomes" id="UP001140206">
    <property type="component" value="Chromosome 5"/>
</dbReference>